<reference evidence="3" key="1">
    <citation type="submission" date="2016-10" db="EMBL/GenBank/DDBJ databases">
        <authorList>
            <person name="Varghese N."/>
            <person name="Submissions S."/>
        </authorList>
    </citation>
    <scope>NUCLEOTIDE SEQUENCE [LARGE SCALE GENOMIC DNA]</scope>
    <source>
        <strain evidence="3">CGMCC 4.7042</strain>
    </source>
</reference>
<protein>
    <submittedName>
        <fullName evidence="2">Uncharacterized protein</fullName>
    </submittedName>
</protein>
<sequence length="1718" mass="190837">MRNTTGLSAELIRRMAAGETPQEIIRSFLPPPWRAVLRAGAAARTFDANLYEKVLRPWAMKSHSEVPTLAELIEERAVVVVPGEPEKYSLPESDRNSYFAEWLNPAQPDLFATLRILEKRIADHAREAGDEHEELRHLLLADPERALTLFDEHFDRADNQRDFAACEDYVDVLRDPDRSAHLTPELCERLQNRTGYVRARSYWAADYARSAQYLPPDDLLWDADKLLRGESRVWHLHAAGGAGKTMMLRWLVARRWVPAPSDVLCARLDFDFISARAVGQHPWLILLEVAEQLSRRLPKSVFERLDAYATYRVLLDRRPSRLAKDVAQTIDSLDSAAVEERLLSDFAVRLNEASAGQPCVLVIDTLEELLLHGTAEAERLLHMLTRMLDRCPGMRLIIAGRYDLRESVPDAIRAFDDAGIEHRELKPFTAQQARAYLCEKRGITDGELVRAAFRKSHGLPFTLALCADVIDSDPSITPDALTSHQEPHLHYLIDRVVQRIDDRDVRWLLRYGVIPRRLSAEDVRTVMAPWIARGILGSEDIDDPLRDAHHLRGRPDVFPTSSQPPERLDDAWRRLLDYASASSWVSRHAGDDSVVVFHPNVVAPMRQLVAHQPVARHLHLAFAQRFDDLAQAEPPQWISHTREGVYHRFQAGDPHADAFWRQAVDTADRHGRVEDMRELAEEVLGHEYVDGDAPRQRTGNGLLISHATLAAAHLTIATSLVLKQAEETTYSPADPMWNEVESRLALVDRLRNTAPSPFPPDSAESILRASLLSGKNMHIEAQKLIRDALPRETDDRWRERLQVTLARIQAAVNDSNAETTYRDALATARSETSRLLISLELAQELERQGRISQAFEIEDAVSLPQEEAPETEQPRPGTERERLAALRTRATLAKARRQLQAFAPTEAITTLQQLELSAATGSQRMETCLLRAQGYHLLGQSKQALDALDHVRRLSTGSESPTAYRYLAASLMRKGAIEGELLAADSAQESFDRAAGLWSDLGFPKGHPHCLLLYASYLARHLGDLRRAAQALKNLRAADGRNEWAVQRGLLWRELRTLGYQVRDEDLLVVPAGTRNELLRGGVAAALGSHQRSERLAEALATLQPPPARLTALAGLATYPTPLSPDPYPELDLLAPLFDGIVQPADTAADQQVQVLRLAEFERIRGRVKQAAALADRAHRILTREAPDDPLPIWRRARSQIRMQGEVRPQTNRRLIRTAPEEAPLLAAVGRWLTAKQTHSPLVKEEQLSAAAEALSHVRQASLWEAHILRLVGQTHGQESMWLAADRMLARLGHPEPWSQASRTVHELARPHDERVLAITTDTDSTLDHEALAETLRQDWRTAAQQAAPRLSDVALAGHHASNTQVQSDDPAAHAFPWELVPVADGLEDRDTVLYRNLPDTAESADIRALQAALRAISTPELVVDGLLGTLTAAAVGAALSKNISGAARTVLFSVGAAALWQLMRDNRRQTRPQLGARTVLLLENTPGEATADPRPMRRPLADVYQSQGCAALQLVTPEALPTTNESAPALLHVSAPLKAKAGSTPYFDLSPVGLSHSDRLGSKASGSDLDPSRLVRWLATFEPGTQPLIVLAPPRPGSTADIPLQLVLRNHFAAMLFASGVTPAVICTGLTRTPDLPAMVLATGLLRDAPLLDLHKAVRAMLLLHSEDETTVDGKRHRQSLQNLDWRHDTLTALCTTLFATPSALRISEPQPETEPA</sequence>
<accession>A0A1G9ZPW7</accession>
<dbReference type="RefSeq" id="WP_143041552.1">
    <property type="nucleotide sequence ID" value="NZ_FNHI01000022.1"/>
</dbReference>
<dbReference type="EMBL" id="FNHI01000022">
    <property type="protein sequence ID" value="SDN22636.1"/>
    <property type="molecule type" value="Genomic_DNA"/>
</dbReference>
<dbReference type="GeneID" id="40832783"/>
<gene>
    <name evidence="2" type="ORF">SAMN05444921_12212</name>
</gene>
<keyword evidence="3" id="KW-1185">Reference proteome</keyword>
<dbReference type="Proteomes" id="UP000199063">
    <property type="component" value="Unassembled WGS sequence"/>
</dbReference>
<dbReference type="OrthoDB" id="3884789at2"/>
<feature type="region of interest" description="Disordered" evidence="1">
    <location>
        <begin position="860"/>
        <end position="880"/>
    </location>
</feature>
<proteinExistence type="predicted"/>
<dbReference type="InterPro" id="IPR027417">
    <property type="entry name" value="P-loop_NTPase"/>
</dbReference>
<evidence type="ECO:0000256" key="1">
    <source>
        <dbReference type="SAM" id="MobiDB-lite"/>
    </source>
</evidence>
<dbReference type="SUPFAM" id="SSF52540">
    <property type="entry name" value="P-loop containing nucleoside triphosphate hydrolases"/>
    <property type="match status" value="1"/>
</dbReference>
<organism evidence="2 3">
    <name type="scientific">Streptomyces wuyuanensis</name>
    <dbReference type="NCBI Taxonomy" id="1196353"/>
    <lineage>
        <taxon>Bacteria</taxon>
        <taxon>Bacillati</taxon>
        <taxon>Actinomycetota</taxon>
        <taxon>Actinomycetes</taxon>
        <taxon>Kitasatosporales</taxon>
        <taxon>Streptomycetaceae</taxon>
        <taxon>Streptomyces</taxon>
    </lineage>
</organism>
<evidence type="ECO:0000313" key="3">
    <source>
        <dbReference type="Proteomes" id="UP000199063"/>
    </source>
</evidence>
<name>A0A1G9ZPW7_9ACTN</name>
<dbReference type="STRING" id="1196353.SAMN05444921_12212"/>
<evidence type="ECO:0000313" key="2">
    <source>
        <dbReference type="EMBL" id="SDN22636.1"/>
    </source>
</evidence>